<reference evidence="2 3" key="1">
    <citation type="journal article" date="2013" name="PLoS Genet.">
        <title>Comparative genome structure, secondary metabolite, and effector coding capacity across Cochliobolus pathogens.</title>
        <authorList>
            <person name="Condon B.J."/>
            <person name="Leng Y."/>
            <person name="Wu D."/>
            <person name="Bushley K.E."/>
            <person name="Ohm R.A."/>
            <person name="Otillar R."/>
            <person name="Martin J."/>
            <person name="Schackwitz W."/>
            <person name="Grimwood J."/>
            <person name="MohdZainudin N."/>
            <person name="Xue C."/>
            <person name="Wang R."/>
            <person name="Manning V.A."/>
            <person name="Dhillon B."/>
            <person name="Tu Z.J."/>
            <person name="Steffenson B.J."/>
            <person name="Salamov A."/>
            <person name="Sun H."/>
            <person name="Lowry S."/>
            <person name="LaButti K."/>
            <person name="Han J."/>
            <person name="Copeland A."/>
            <person name="Lindquist E."/>
            <person name="Barry K."/>
            <person name="Schmutz J."/>
            <person name="Baker S.E."/>
            <person name="Ciuffetti L.M."/>
            <person name="Grigoriev I.V."/>
            <person name="Zhong S."/>
            <person name="Turgeon B.G."/>
        </authorList>
    </citation>
    <scope>NUCLEOTIDE SEQUENCE [LARGE SCALE GENOMIC DNA]</scope>
    <source>
        <strain evidence="2 3">ATCC 44560</strain>
    </source>
</reference>
<proteinExistence type="predicted"/>
<dbReference type="EMBL" id="KI964071">
    <property type="protein sequence ID" value="EUC42154.1"/>
    <property type="molecule type" value="Genomic_DNA"/>
</dbReference>
<dbReference type="KEGG" id="bor:COCMIDRAFT_8222"/>
<dbReference type="AlphaFoldDB" id="W6Z3B5"/>
<feature type="compositionally biased region" description="Polar residues" evidence="1">
    <location>
        <begin position="206"/>
        <end position="217"/>
    </location>
</feature>
<protein>
    <submittedName>
        <fullName evidence="2">Uncharacterized protein</fullName>
    </submittedName>
</protein>
<organism evidence="2 3">
    <name type="scientific">Bipolaris oryzae ATCC 44560</name>
    <dbReference type="NCBI Taxonomy" id="930090"/>
    <lineage>
        <taxon>Eukaryota</taxon>
        <taxon>Fungi</taxon>
        <taxon>Dikarya</taxon>
        <taxon>Ascomycota</taxon>
        <taxon>Pezizomycotina</taxon>
        <taxon>Dothideomycetes</taxon>
        <taxon>Pleosporomycetidae</taxon>
        <taxon>Pleosporales</taxon>
        <taxon>Pleosporineae</taxon>
        <taxon>Pleosporaceae</taxon>
        <taxon>Bipolaris</taxon>
    </lineage>
</organism>
<dbReference type="Proteomes" id="UP000054032">
    <property type="component" value="Unassembled WGS sequence"/>
</dbReference>
<name>W6Z3B5_COCMI</name>
<feature type="region of interest" description="Disordered" evidence="1">
    <location>
        <begin position="188"/>
        <end position="218"/>
    </location>
</feature>
<accession>W6Z3B5</accession>
<evidence type="ECO:0000313" key="3">
    <source>
        <dbReference type="Proteomes" id="UP000054032"/>
    </source>
</evidence>
<dbReference type="RefSeq" id="XP_007691314.1">
    <property type="nucleotide sequence ID" value="XM_007693124.1"/>
</dbReference>
<evidence type="ECO:0000313" key="2">
    <source>
        <dbReference type="EMBL" id="EUC42154.1"/>
    </source>
</evidence>
<keyword evidence="3" id="KW-1185">Reference proteome</keyword>
<dbReference type="GeneID" id="19126012"/>
<dbReference type="HOGENOM" id="CLU_1189725_0_0_1"/>
<gene>
    <name evidence="2" type="ORF">COCMIDRAFT_8222</name>
</gene>
<evidence type="ECO:0000256" key="1">
    <source>
        <dbReference type="SAM" id="MobiDB-lite"/>
    </source>
</evidence>
<sequence>MTRYAQGINKERKRLGPFRSQDIRTRSNPVTATCFLTSSLSYDPPGLLSFYRCNAQSCSASAFVNFLSAFSAGVSVTFDVAASVFVALLSRFDGSSDFRSDFVLFIVDDEVIDIVSFSGADVDAERVDDMLSMMNSVFCDDVPIDLMPQLPKFYAPIFIPFSIPMPQLSNTTLNDQFNSIAPYRTAPSYPSDSCDPPRHSPPMSAHDNTVESSSGGSTRVEAKGVTLVFAAKG</sequence>